<dbReference type="Pfam" id="PF01575">
    <property type="entry name" value="MaoC_dehydratas"/>
    <property type="match status" value="1"/>
</dbReference>
<dbReference type="Gene3D" id="3.10.129.10">
    <property type="entry name" value="Hotdog Thioesterase"/>
    <property type="match status" value="1"/>
</dbReference>
<dbReference type="EMBL" id="SSSM01000005">
    <property type="protein sequence ID" value="THG29524.1"/>
    <property type="molecule type" value="Genomic_DNA"/>
</dbReference>
<gene>
    <name evidence="3" type="ORF">E6C64_12595</name>
</gene>
<dbReference type="Proteomes" id="UP000309133">
    <property type="component" value="Unassembled WGS sequence"/>
</dbReference>
<protein>
    <submittedName>
        <fullName evidence="3">MaoC family dehydratase</fullName>
    </submittedName>
</protein>
<evidence type="ECO:0000313" key="3">
    <source>
        <dbReference type="EMBL" id="THG29524.1"/>
    </source>
</evidence>
<dbReference type="PANTHER" id="PTHR42993">
    <property type="entry name" value="MAOC-LIKE DEHYDRATASE DOMAIN-CONTAINING PROTEIN"/>
    <property type="match status" value="1"/>
</dbReference>
<organism evidence="3 4">
    <name type="scientific">Naasia lichenicola</name>
    <dbReference type="NCBI Taxonomy" id="2565933"/>
    <lineage>
        <taxon>Bacteria</taxon>
        <taxon>Bacillati</taxon>
        <taxon>Actinomycetota</taxon>
        <taxon>Actinomycetes</taxon>
        <taxon>Micrococcales</taxon>
        <taxon>Microbacteriaceae</taxon>
        <taxon>Naasia</taxon>
    </lineage>
</organism>
<dbReference type="SUPFAM" id="SSF54637">
    <property type="entry name" value="Thioesterase/thiol ester dehydrase-isomerase"/>
    <property type="match status" value="1"/>
</dbReference>
<reference evidence="3 4" key="1">
    <citation type="submission" date="2019-04" db="EMBL/GenBank/DDBJ databases">
        <authorList>
            <person name="Jiang L."/>
        </authorList>
    </citation>
    <scope>NUCLEOTIDE SEQUENCE [LARGE SCALE GENOMIC DNA]</scope>
    <source>
        <strain evidence="3 4">YIM 131853</strain>
    </source>
</reference>
<sequence>MTTTSDSTAVIPLDELPDLVGRSFGPSSWRTITQDEVAAYAELSGDRNPIHLDPDFAAGTAFGGTIAHGYLTLSLIVPLMAEVFQVTGVGVGINYGLDRLRFPAPVPVGSRIRALVHLVSVDPIAGDSGYQVVARVTFEIDGGAKPACVADQVLRYYR</sequence>
<dbReference type="PANTHER" id="PTHR42993:SF1">
    <property type="entry name" value="MAOC-LIKE DEHYDRATASE DOMAIN-CONTAINING PROTEIN"/>
    <property type="match status" value="1"/>
</dbReference>
<dbReference type="AlphaFoldDB" id="A0A4S4FI55"/>
<dbReference type="OrthoDB" id="9801735at2"/>
<comment type="similarity">
    <text evidence="1">Belongs to the enoyl-CoA hydratase/isomerase family.</text>
</comment>
<dbReference type="InterPro" id="IPR002539">
    <property type="entry name" value="MaoC-like_dom"/>
</dbReference>
<keyword evidence="4" id="KW-1185">Reference proteome</keyword>
<comment type="caution">
    <text evidence="3">The sequence shown here is derived from an EMBL/GenBank/DDBJ whole genome shotgun (WGS) entry which is preliminary data.</text>
</comment>
<dbReference type="CDD" id="cd03450">
    <property type="entry name" value="NodN"/>
    <property type="match status" value="1"/>
</dbReference>
<dbReference type="InterPro" id="IPR029069">
    <property type="entry name" value="HotDog_dom_sf"/>
</dbReference>
<evidence type="ECO:0000313" key="4">
    <source>
        <dbReference type="Proteomes" id="UP000309133"/>
    </source>
</evidence>
<proteinExistence type="inferred from homology"/>
<feature type="domain" description="MaoC-like" evidence="2">
    <location>
        <begin position="20"/>
        <end position="125"/>
    </location>
</feature>
<name>A0A4S4FI55_9MICO</name>
<evidence type="ECO:0000259" key="2">
    <source>
        <dbReference type="Pfam" id="PF01575"/>
    </source>
</evidence>
<evidence type="ECO:0000256" key="1">
    <source>
        <dbReference type="ARBA" id="ARBA00005254"/>
    </source>
</evidence>
<dbReference type="RefSeq" id="WP_136427853.1">
    <property type="nucleotide sequence ID" value="NZ_SSSM01000005.1"/>
</dbReference>
<dbReference type="InterPro" id="IPR039375">
    <property type="entry name" value="NodN-like"/>
</dbReference>
<accession>A0A4S4FI55</accession>